<feature type="compositionally biased region" description="Polar residues" evidence="7">
    <location>
        <begin position="601"/>
        <end position="610"/>
    </location>
</feature>
<evidence type="ECO:0000313" key="9">
    <source>
        <dbReference type="Proteomes" id="UP001321760"/>
    </source>
</evidence>
<comment type="caution">
    <text evidence="8">The sequence shown here is derived from an EMBL/GenBank/DDBJ whole genome shotgun (WGS) entry which is preliminary data.</text>
</comment>
<gene>
    <name evidence="8" type="ORF">QBC34DRAFT_164902</name>
</gene>
<sequence length="633" mass="71663">MEEPRPPPVSALPEPLLRPPEFELQVFPADPSATASVDIIAVHDLGENAAEAWTDGVGWGTDRSHESSDWERPRPVNWVRDLLGSDLPRSRILLFSYPAPNFEKKSASWIEYVHYVAEQLLEHIRNHRATVQQQDVPIVFIGYGFGGVVIQKAIETLVTQGSQEMQGNEEDAHQRTTRKLSVPGGIYLALFLDTPFPEPEHEDEDVARLFPPNTNVRMCDIIQRIEEHEKDSDVLERVWAGMVDAYDKSPDAEDIDVTWLYSQAKTKQHELSASDLVADKLAVSRAIDITMTSVATFKHRRLAIIPDADDYIYKTIRSRIQSTLLFQGIYLRNPDLVETILECETLTVVEDIEGKLTPLHAAAQLNPANDEIVTILLYKRKHEIMERDELGRVPLHLAIAAAWEAKPLEGLDRSDFSNVIRYLMRNMPRTDLDTRDNNGLSPWDQLCEPGECTCELDECAGDWIRDIRDTLEPISGPVDEVPKRPTKPVPPERDSTQFHASLAASGTVAEFYHVVECDGMKPVVREHINLKTPNVYDMIYHPNRGCAKILQYSRVKEESQNLRCRWVHIPANSEQWLSDLILSLGIQDDSMDEQRHDGRSLNGQDDTVPSRNMGLYSETVHALMRGSAALRKP</sequence>
<dbReference type="Proteomes" id="UP001321760">
    <property type="component" value="Unassembled WGS sequence"/>
</dbReference>
<evidence type="ECO:0000256" key="5">
    <source>
        <dbReference type="ARBA" id="ARBA00023128"/>
    </source>
</evidence>
<dbReference type="EMBL" id="MU865966">
    <property type="protein sequence ID" value="KAK4445380.1"/>
    <property type="molecule type" value="Genomic_DNA"/>
</dbReference>
<evidence type="ECO:0000256" key="6">
    <source>
        <dbReference type="ARBA" id="ARBA00023136"/>
    </source>
</evidence>
<dbReference type="InterPro" id="IPR036770">
    <property type="entry name" value="Ankyrin_rpt-contain_sf"/>
</dbReference>
<dbReference type="PANTHER" id="PTHR48182">
    <property type="entry name" value="PROTEIN SERAC1"/>
    <property type="match status" value="1"/>
</dbReference>
<evidence type="ECO:0000256" key="1">
    <source>
        <dbReference type="ARBA" id="ARBA00004173"/>
    </source>
</evidence>
<feature type="region of interest" description="Disordered" evidence="7">
    <location>
        <begin position="474"/>
        <end position="494"/>
    </location>
</feature>
<feature type="region of interest" description="Disordered" evidence="7">
    <location>
        <begin position="591"/>
        <end position="612"/>
    </location>
</feature>
<evidence type="ECO:0000256" key="2">
    <source>
        <dbReference type="ARBA" id="ARBA00004240"/>
    </source>
</evidence>
<dbReference type="InterPro" id="IPR029058">
    <property type="entry name" value="AB_hydrolase_fold"/>
</dbReference>
<dbReference type="SUPFAM" id="SSF48403">
    <property type="entry name" value="Ankyrin repeat"/>
    <property type="match status" value="1"/>
</dbReference>
<keyword evidence="5" id="KW-0496">Mitochondrion</keyword>
<accession>A0AAV9GBS2</accession>
<dbReference type="AlphaFoldDB" id="A0AAV9GBS2"/>
<dbReference type="Gene3D" id="1.25.40.20">
    <property type="entry name" value="Ankyrin repeat-containing domain"/>
    <property type="match status" value="1"/>
</dbReference>
<dbReference type="SUPFAM" id="SSF53474">
    <property type="entry name" value="alpha/beta-Hydrolases"/>
    <property type="match status" value="1"/>
</dbReference>
<dbReference type="GO" id="GO:0005739">
    <property type="term" value="C:mitochondrion"/>
    <property type="evidence" value="ECO:0007669"/>
    <property type="project" value="UniProtKB-SubCell"/>
</dbReference>
<name>A0AAV9GBS2_9PEZI</name>
<dbReference type="PANTHER" id="PTHR48182:SF2">
    <property type="entry name" value="PROTEIN SERAC1"/>
    <property type="match status" value="1"/>
</dbReference>
<evidence type="ECO:0000256" key="3">
    <source>
        <dbReference type="ARBA" id="ARBA00004370"/>
    </source>
</evidence>
<protein>
    <recommendedName>
        <fullName evidence="10">DUF676 domain-containing protein</fullName>
    </recommendedName>
</protein>
<evidence type="ECO:0008006" key="10">
    <source>
        <dbReference type="Google" id="ProtNLM"/>
    </source>
</evidence>
<dbReference type="InterPro" id="IPR052374">
    <property type="entry name" value="SERAC1"/>
</dbReference>
<reference evidence="8" key="1">
    <citation type="journal article" date="2023" name="Mol. Phylogenet. Evol.">
        <title>Genome-scale phylogeny and comparative genomics of the fungal order Sordariales.</title>
        <authorList>
            <person name="Hensen N."/>
            <person name="Bonometti L."/>
            <person name="Westerberg I."/>
            <person name="Brannstrom I.O."/>
            <person name="Guillou S."/>
            <person name="Cros-Aarteil S."/>
            <person name="Calhoun S."/>
            <person name="Haridas S."/>
            <person name="Kuo A."/>
            <person name="Mondo S."/>
            <person name="Pangilinan J."/>
            <person name="Riley R."/>
            <person name="LaButti K."/>
            <person name="Andreopoulos B."/>
            <person name="Lipzen A."/>
            <person name="Chen C."/>
            <person name="Yan M."/>
            <person name="Daum C."/>
            <person name="Ng V."/>
            <person name="Clum A."/>
            <person name="Steindorff A."/>
            <person name="Ohm R.A."/>
            <person name="Martin F."/>
            <person name="Silar P."/>
            <person name="Natvig D.O."/>
            <person name="Lalanne C."/>
            <person name="Gautier V."/>
            <person name="Ament-Velasquez S.L."/>
            <person name="Kruys A."/>
            <person name="Hutchinson M.I."/>
            <person name="Powell A.J."/>
            <person name="Barry K."/>
            <person name="Miller A.N."/>
            <person name="Grigoriev I.V."/>
            <person name="Debuchy R."/>
            <person name="Gladieux P."/>
            <person name="Hiltunen Thoren M."/>
            <person name="Johannesson H."/>
        </authorList>
    </citation>
    <scope>NUCLEOTIDE SEQUENCE</scope>
    <source>
        <strain evidence="8">PSN243</strain>
    </source>
</reference>
<proteinExistence type="predicted"/>
<dbReference type="GO" id="GO:0016020">
    <property type="term" value="C:membrane"/>
    <property type="evidence" value="ECO:0007669"/>
    <property type="project" value="UniProtKB-SubCell"/>
</dbReference>
<reference evidence="8" key="2">
    <citation type="submission" date="2023-05" db="EMBL/GenBank/DDBJ databases">
        <authorList>
            <consortium name="Lawrence Berkeley National Laboratory"/>
            <person name="Steindorff A."/>
            <person name="Hensen N."/>
            <person name="Bonometti L."/>
            <person name="Westerberg I."/>
            <person name="Brannstrom I.O."/>
            <person name="Guillou S."/>
            <person name="Cros-Aarteil S."/>
            <person name="Calhoun S."/>
            <person name="Haridas S."/>
            <person name="Kuo A."/>
            <person name="Mondo S."/>
            <person name="Pangilinan J."/>
            <person name="Riley R."/>
            <person name="Labutti K."/>
            <person name="Andreopoulos B."/>
            <person name="Lipzen A."/>
            <person name="Chen C."/>
            <person name="Yanf M."/>
            <person name="Daum C."/>
            <person name="Ng V."/>
            <person name="Clum A."/>
            <person name="Ohm R."/>
            <person name="Martin F."/>
            <person name="Silar P."/>
            <person name="Natvig D."/>
            <person name="Lalanne C."/>
            <person name="Gautier V."/>
            <person name="Ament-Velasquez S.L."/>
            <person name="Kruys A."/>
            <person name="Hutchinson M.I."/>
            <person name="Powell A.J."/>
            <person name="Barry K."/>
            <person name="Miller A.N."/>
            <person name="Grigoriev I.V."/>
            <person name="Debuchy R."/>
            <person name="Gladieux P."/>
            <person name="Thoren M.H."/>
            <person name="Johannesson H."/>
        </authorList>
    </citation>
    <scope>NUCLEOTIDE SEQUENCE</scope>
    <source>
        <strain evidence="8">PSN243</strain>
    </source>
</reference>
<keyword evidence="4" id="KW-0256">Endoplasmic reticulum</keyword>
<comment type="subcellular location">
    <subcellularLocation>
        <location evidence="2">Endoplasmic reticulum</location>
    </subcellularLocation>
    <subcellularLocation>
        <location evidence="3">Membrane</location>
    </subcellularLocation>
    <subcellularLocation>
        <location evidence="1">Mitochondrion</location>
    </subcellularLocation>
</comment>
<evidence type="ECO:0000256" key="7">
    <source>
        <dbReference type="SAM" id="MobiDB-lite"/>
    </source>
</evidence>
<organism evidence="8 9">
    <name type="scientific">Podospora aff. communis PSN243</name>
    <dbReference type="NCBI Taxonomy" id="3040156"/>
    <lineage>
        <taxon>Eukaryota</taxon>
        <taxon>Fungi</taxon>
        <taxon>Dikarya</taxon>
        <taxon>Ascomycota</taxon>
        <taxon>Pezizomycotina</taxon>
        <taxon>Sordariomycetes</taxon>
        <taxon>Sordariomycetidae</taxon>
        <taxon>Sordariales</taxon>
        <taxon>Podosporaceae</taxon>
        <taxon>Podospora</taxon>
    </lineage>
</organism>
<keyword evidence="6" id="KW-0472">Membrane</keyword>
<dbReference type="GO" id="GO:0005783">
    <property type="term" value="C:endoplasmic reticulum"/>
    <property type="evidence" value="ECO:0007669"/>
    <property type="project" value="UniProtKB-SubCell"/>
</dbReference>
<evidence type="ECO:0000313" key="8">
    <source>
        <dbReference type="EMBL" id="KAK4445380.1"/>
    </source>
</evidence>
<keyword evidence="9" id="KW-1185">Reference proteome</keyword>
<evidence type="ECO:0000256" key="4">
    <source>
        <dbReference type="ARBA" id="ARBA00022824"/>
    </source>
</evidence>